<proteinExistence type="predicted"/>
<name>A0A5D2D1A5_GOSDA</name>
<feature type="transmembrane region" description="Helical" evidence="1">
    <location>
        <begin position="45"/>
        <end position="66"/>
    </location>
</feature>
<evidence type="ECO:0000256" key="1">
    <source>
        <dbReference type="SAM" id="Phobius"/>
    </source>
</evidence>
<evidence type="ECO:0000313" key="2">
    <source>
        <dbReference type="EMBL" id="TYG75479.1"/>
    </source>
</evidence>
<evidence type="ECO:0000313" key="3">
    <source>
        <dbReference type="Proteomes" id="UP000323506"/>
    </source>
</evidence>
<keyword evidence="1" id="KW-0812">Transmembrane</keyword>
<accession>A0A5D2D1A5</accession>
<reference evidence="2 3" key="1">
    <citation type="submission" date="2019-06" db="EMBL/GenBank/DDBJ databases">
        <title>WGS assembly of Gossypium darwinii.</title>
        <authorList>
            <person name="Chen Z.J."/>
            <person name="Sreedasyam A."/>
            <person name="Ando A."/>
            <person name="Song Q."/>
            <person name="De L."/>
            <person name="Hulse-Kemp A."/>
            <person name="Ding M."/>
            <person name="Ye W."/>
            <person name="Kirkbride R."/>
            <person name="Jenkins J."/>
            <person name="Plott C."/>
            <person name="Lovell J."/>
            <person name="Lin Y.-M."/>
            <person name="Vaughn R."/>
            <person name="Liu B."/>
            <person name="Li W."/>
            <person name="Simpson S."/>
            <person name="Scheffler B."/>
            <person name="Saski C."/>
            <person name="Grover C."/>
            <person name="Hu G."/>
            <person name="Conover J."/>
            <person name="Carlson J."/>
            <person name="Shu S."/>
            <person name="Boston L."/>
            <person name="Williams M."/>
            <person name="Peterson D."/>
            <person name="Mcgee K."/>
            <person name="Jones D."/>
            <person name="Wendel J."/>
            <person name="Stelly D."/>
            <person name="Grimwood J."/>
            <person name="Schmutz J."/>
        </authorList>
    </citation>
    <scope>NUCLEOTIDE SEQUENCE [LARGE SCALE GENOMIC DNA]</scope>
    <source>
        <strain evidence="2">1808015.09</strain>
    </source>
</reference>
<feature type="transmembrane region" description="Helical" evidence="1">
    <location>
        <begin position="119"/>
        <end position="138"/>
    </location>
</feature>
<dbReference type="EMBL" id="CM017703">
    <property type="protein sequence ID" value="TYG75479.1"/>
    <property type="molecule type" value="Genomic_DNA"/>
</dbReference>
<protein>
    <submittedName>
        <fullName evidence="2">Uncharacterized protein</fullName>
    </submittedName>
</protein>
<dbReference type="AlphaFoldDB" id="A0A5D2D1A5"/>
<organism evidence="2 3">
    <name type="scientific">Gossypium darwinii</name>
    <name type="common">Darwin's cotton</name>
    <name type="synonym">Gossypium barbadense var. darwinii</name>
    <dbReference type="NCBI Taxonomy" id="34276"/>
    <lineage>
        <taxon>Eukaryota</taxon>
        <taxon>Viridiplantae</taxon>
        <taxon>Streptophyta</taxon>
        <taxon>Embryophyta</taxon>
        <taxon>Tracheophyta</taxon>
        <taxon>Spermatophyta</taxon>
        <taxon>Magnoliopsida</taxon>
        <taxon>eudicotyledons</taxon>
        <taxon>Gunneridae</taxon>
        <taxon>Pentapetalae</taxon>
        <taxon>rosids</taxon>
        <taxon>malvids</taxon>
        <taxon>Malvales</taxon>
        <taxon>Malvaceae</taxon>
        <taxon>Malvoideae</taxon>
        <taxon>Gossypium</taxon>
    </lineage>
</organism>
<sequence length="169" mass="18780">MKNTLHLIANSQLLRSTFGQMKIPAATLLSALCWFPLLLRWFFALISALCWLDIFFCWGVCSYEICRSLVRMQFQNISLVSIKKYNGNKSTKNKSNYQLISTCPPTVSAKSSTTIASSLACFLSLLSCMLSIISLMTVPSSTKDYSDPLNSISGGLVYAYSTCCRACYL</sequence>
<keyword evidence="1" id="KW-0472">Membrane</keyword>
<dbReference type="Proteomes" id="UP000323506">
    <property type="component" value="Chromosome D03"/>
</dbReference>
<keyword evidence="1" id="KW-1133">Transmembrane helix</keyword>
<gene>
    <name evidence="2" type="ORF">ES288_D03G034400v1</name>
</gene>
<keyword evidence="3" id="KW-1185">Reference proteome</keyword>